<keyword evidence="14" id="KW-1185">Reference proteome</keyword>
<dbReference type="GO" id="GO:0016020">
    <property type="term" value="C:membrane"/>
    <property type="evidence" value="ECO:0007669"/>
    <property type="project" value="InterPro"/>
</dbReference>
<dbReference type="InterPro" id="IPR002123">
    <property type="entry name" value="Plipid/glycerol_acylTrfase"/>
</dbReference>
<evidence type="ECO:0000256" key="7">
    <source>
        <dbReference type="ARBA" id="ARBA00022516"/>
    </source>
</evidence>
<comment type="similarity">
    <text evidence="4 11">Belongs to the 1-acyl-sn-glycerol-3-phosphate acyltransferase family.</text>
</comment>
<gene>
    <name evidence="13" type="ORF">SAMN05660337_1268</name>
</gene>
<evidence type="ECO:0000256" key="5">
    <source>
        <dbReference type="ARBA" id="ARBA00013211"/>
    </source>
</evidence>
<dbReference type="SMART" id="SM00563">
    <property type="entry name" value="PlsC"/>
    <property type="match status" value="1"/>
</dbReference>
<dbReference type="GO" id="GO:0003841">
    <property type="term" value="F:1-acylglycerol-3-phosphate O-acyltransferase activity"/>
    <property type="evidence" value="ECO:0007669"/>
    <property type="project" value="UniProtKB-UniRule"/>
</dbReference>
<feature type="domain" description="Phospholipid/glycerol acyltransferase" evidence="12">
    <location>
        <begin position="81"/>
        <end position="194"/>
    </location>
</feature>
<dbReference type="GO" id="GO:0006654">
    <property type="term" value="P:phosphatidic acid biosynthetic process"/>
    <property type="evidence" value="ECO:0007669"/>
    <property type="project" value="TreeGrafter"/>
</dbReference>
<keyword evidence="11" id="KW-0594">Phospholipid biosynthesis</keyword>
<reference evidence="14" key="1">
    <citation type="submission" date="2016-10" db="EMBL/GenBank/DDBJ databases">
        <authorList>
            <person name="Varghese N."/>
            <person name="Submissions S."/>
        </authorList>
    </citation>
    <scope>NUCLEOTIDE SEQUENCE [LARGE SCALE GENOMIC DNA]</scope>
    <source>
        <strain evidence="14">DSM 16995</strain>
    </source>
</reference>
<keyword evidence="7 11" id="KW-0444">Lipid biosynthesis</keyword>
<dbReference type="PANTHER" id="PTHR10434:SF64">
    <property type="entry name" value="1-ACYL-SN-GLYCEROL-3-PHOSPHATE ACYLTRANSFERASE-RELATED"/>
    <property type="match status" value="1"/>
</dbReference>
<keyword evidence="8 11" id="KW-0808">Transferase</keyword>
<evidence type="ECO:0000256" key="4">
    <source>
        <dbReference type="ARBA" id="ARBA00008655"/>
    </source>
</evidence>
<evidence type="ECO:0000256" key="3">
    <source>
        <dbReference type="ARBA" id="ARBA00005189"/>
    </source>
</evidence>
<evidence type="ECO:0000256" key="8">
    <source>
        <dbReference type="ARBA" id="ARBA00022679"/>
    </source>
</evidence>
<keyword evidence="9 11" id="KW-0443">Lipid metabolism</keyword>
<dbReference type="SUPFAM" id="SSF69593">
    <property type="entry name" value="Glycerol-3-phosphate (1)-acyltransferase"/>
    <property type="match status" value="1"/>
</dbReference>
<dbReference type="Proteomes" id="UP000199053">
    <property type="component" value="Unassembled WGS sequence"/>
</dbReference>
<keyword evidence="10 11" id="KW-0012">Acyltransferase</keyword>
<dbReference type="GO" id="GO:0016024">
    <property type="term" value="P:CDP-diacylglycerol biosynthetic process"/>
    <property type="evidence" value="ECO:0007669"/>
    <property type="project" value="UniProtKB-UniPathway"/>
</dbReference>
<name>A0A1G9EUA6_9BACT</name>
<sequence length="243" mass="27559">MIASATKRIAMSAIIWTSSILLTILLFLVMLALRAITFPFDRKRKIQHAQCFWWSEVVIRINPYWNVAVEGLDNIDKDRTYVVVANHQSMADIVMLFQTSMQFKWIAKDSLFQVPFLGWCMSLAKHIRLKRSNLSSIRKAYREASIWIDKGMSVTFFPEGTRSETGNLGTFRNGAFKLALKKKVAVLPIAIQGTGGAIPKGKWIFNTSSTIRMTVLPALEPDDFQGDVRLLMDTAREAIRKAL</sequence>
<dbReference type="UniPathway" id="UPA00557">
    <property type="reaction ID" value="UER00613"/>
</dbReference>
<evidence type="ECO:0000256" key="9">
    <source>
        <dbReference type="ARBA" id="ARBA00023098"/>
    </source>
</evidence>
<organism evidence="13 14">
    <name type="scientific">Maridesulfovibrio ferrireducens</name>
    <dbReference type="NCBI Taxonomy" id="246191"/>
    <lineage>
        <taxon>Bacteria</taxon>
        <taxon>Pseudomonadati</taxon>
        <taxon>Thermodesulfobacteriota</taxon>
        <taxon>Desulfovibrionia</taxon>
        <taxon>Desulfovibrionales</taxon>
        <taxon>Desulfovibrionaceae</taxon>
        <taxon>Maridesulfovibrio</taxon>
    </lineage>
</organism>
<accession>A0A1G9EUA6</accession>
<evidence type="ECO:0000256" key="10">
    <source>
        <dbReference type="ARBA" id="ARBA00023315"/>
    </source>
</evidence>
<evidence type="ECO:0000256" key="1">
    <source>
        <dbReference type="ARBA" id="ARBA00001141"/>
    </source>
</evidence>
<dbReference type="CDD" id="cd07989">
    <property type="entry name" value="LPLAT_AGPAT-like"/>
    <property type="match status" value="1"/>
</dbReference>
<dbReference type="Pfam" id="PF01553">
    <property type="entry name" value="Acyltransferase"/>
    <property type="match status" value="1"/>
</dbReference>
<dbReference type="STRING" id="246191.SAMN05660337_1268"/>
<dbReference type="NCBIfam" id="TIGR00530">
    <property type="entry name" value="AGP_acyltrn"/>
    <property type="match status" value="1"/>
</dbReference>
<comment type="domain">
    <text evidence="11">The HXXXXD motif is essential for acyltransferase activity and may constitute the binding site for the phosphate moiety of the glycerol-3-phosphate.</text>
</comment>
<dbReference type="RefSeq" id="WP_092159373.1">
    <property type="nucleotide sequence ID" value="NZ_FNGA01000002.1"/>
</dbReference>
<proteinExistence type="inferred from homology"/>
<comment type="pathway">
    <text evidence="2">Phospholipid metabolism; CDP-diacylglycerol biosynthesis; CDP-diacylglycerol from sn-glycerol 3-phosphate: step 2/3.</text>
</comment>
<evidence type="ECO:0000256" key="11">
    <source>
        <dbReference type="RuleBase" id="RU361267"/>
    </source>
</evidence>
<evidence type="ECO:0000259" key="12">
    <source>
        <dbReference type="SMART" id="SM00563"/>
    </source>
</evidence>
<evidence type="ECO:0000256" key="6">
    <source>
        <dbReference type="ARBA" id="ARBA00016139"/>
    </source>
</evidence>
<dbReference type="EC" id="2.3.1.51" evidence="5 11"/>
<dbReference type="OrthoDB" id="9809618at2"/>
<dbReference type="PANTHER" id="PTHR10434">
    <property type="entry name" value="1-ACYL-SN-GLYCEROL-3-PHOSPHATE ACYLTRANSFERASE"/>
    <property type="match status" value="1"/>
</dbReference>
<protein>
    <recommendedName>
        <fullName evidence="6 11">1-acyl-sn-glycerol-3-phosphate acyltransferase</fullName>
        <ecNumber evidence="5 11">2.3.1.51</ecNumber>
    </recommendedName>
</protein>
<keyword evidence="11" id="KW-1208">Phospholipid metabolism</keyword>
<dbReference type="InterPro" id="IPR004552">
    <property type="entry name" value="AGP_acyltrans"/>
</dbReference>
<evidence type="ECO:0000313" key="14">
    <source>
        <dbReference type="Proteomes" id="UP000199053"/>
    </source>
</evidence>
<evidence type="ECO:0000313" key="13">
    <source>
        <dbReference type="EMBL" id="SDK79673.1"/>
    </source>
</evidence>
<comment type="catalytic activity">
    <reaction evidence="1 11">
        <text>a 1-acyl-sn-glycero-3-phosphate + an acyl-CoA = a 1,2-diacyl-sn-glycero-3-phosphate + CoA</text>
        <dbReference type="Rhea" id="RHEA:19709"/>
        <dbReference type="ChEBI" id="CHEBI:57287"/>
        <dbReference type="ChEBI" id="CHEBI:57970"/>
        <dbReference type="ChEBI" id="CHEBI:58342"/>
        <dbReference type="ChEBI" id="CHEBI:58608"/>
        <dbReference type="EC" id="2.3.1.51"/>
    </reaction>
</comment>
<comment type="pathway">
    <text evidence="3">Lipid metabolism.</text>
</comment>
<dbReference type="AlphaFoldDB" id="A0A1G9EUA6"/>
<evidence type="ECO:0000256" key="2">
    <source>
        <dbReference type="ARBA" id="ARBA00004728"/>
    </source>
</evidence>
<dbReference type="EMBL" id="FNGA01000002">
    <property type="protein sequence ID" value="SDK79673.1"/>
    <property type="molecule type" value="Genomic_DNA"/>
</dbReference>